<protein>
    <recommendedName>
        <fullName evidence="4">Integral membrane protein</fullName>
    </recommendedName>
</protein>
<organism evidence="2 3">
    <name type="scientific">Streptomyces endophyticus</name>
    <dbReference type="NCBI Taxonomy" id="714166"/>
    <lineage>
        <taxon>Bacteria</taxon>
        <taxon>Bacillati</taxon>
        <taxon>Actinomycetota</taxon>
        <taxon>Actinomycetes</taxon>
        <taxon>Kitasatosporales</taxon>
        <taxon>Streptomycetaceae</taxon>
        <taxon>Streptomyces</taxon>
    </lineage>
</organism>
<feature type="transmembrane region" description="Helical" evidence="1">
    <location>
        <begin position="242"/>
        <end position="259"/>
    </location>
</feature>
<evidence type="ECO:0000313" key="3">
    <source>
        <dbReference type="Proteomes" id="UP001354931"/>
    </source>
</evidence>
<keyword evidence="1" id="KW-0812">Transmembrane</keyword>
<feature type="transmembrane region" description="Helical" evidence="1">
    <location>
        <begin position="266"/>
        <end position="290"/>
    </location>
</feature>
<feature type="transmembrane region" description="Helical" evidence="1">
    <location>
        <begin position="401"/>
        <end position="421"/>
    </location>
</feature>
<name>A0ABU6F575_9ACTN</name>
<feature type="transmembrane region" description="Helical" evidence="1">
    <location>
        <begin position="40"/>
        <end position="64"/>
    </location>
</feature>
<gene>
    <name evidence="2" type="ORF">OKJ99_16805</name>
</gene>
<dbReference type="Proteomes" id="UP001354931">
    <property type="component" value="Unassembled WGS sequence"/>
</dbReference>
<dbReference type="RefSeq" id="WP_326017057.1">
    <property type="nucleotide sequence ID" value="NZ_JAOZYC010000111.1"/>
</dbReference>
<keyword evidence="3" id="KW-1185">Reference proteome</keyword>
<keyword evidence="1" id="KW-0472">Membrane</keyword>
<keyword evidence="1" id="KW-1133">Transmembrane helix</keyword>
<feature type="transmembrane region" description="Helical" evidence="1">
    <location>
        <begin position="310"/>
        <end position="335"/>
    </location>
</feature>
<feature type="transmembrane region" description="Helical" evidence="1">
    <location>
        <begin position="379"/>
        <end position="395"/>
    </location>
</feature>
<evidence type="ECO:0008006" key="4">
    <source>
        <dbReference type="Google" id="ProtNLM"/>
    </source>
</evidence>
<accession>A0ABU6F575</accession>
<evidence type="ECO:0000256" key="1">
    <source>
        <dbReference type="SAM" id="Phobius"/>
    </source>
</evidence>
<sequence>MAEDTAPLGPAEQAELARLRGRVAELEAERGGDRRHRGRSFLAVVLIVIGCILAPLGIVASWAADTVGDTDRYVATVAPLASNPDIQKAVATRATNEIMTRIDLQSLLSEVPTKDRPLVEKSLGKLGDSLEGAVRSFVQDKAQAVVASDAFENIWKQTNRTAHSSLMKALTGSGGGSVKVEGDTVTLDLGPLVEQVKQRLVDSGLTVAGRIPEVHTDFTLVTNDNIGKAKTYLRLLQVMGNWLPVIALVLVAAGVLLSVRRRRSLVATALAVAVSCGLLGIGLRVFRVVYLDRLPASVSQDAAAAVYDTMTHFLFTMVRMVVALGVIVALAAWLTGRGKRAGVVRGLWISGIDATRLTADRAGFRTGPVGPFVRHYRTWIVWILLAGALLVYLLWSYPTGWVVVGIALCLLFLLAVVEFLAAEGVGDGPPTPTTV</sequence>
<comment type="caution">
    <text evidence="2">The sequence shown here is derived from an EMBL/GenBank/DDBJ whole genome shotgun (WGS) entry which is preliminary data.</text>
</comment>
<reference evidence="2 3" key="1">
    <citation type="submission" date="2022-10" db="EMBL/GenBank/DDBJ databases">
        <authorList>
            <person name="Xie J."/>
            <person name="Shen N."/>
        </authorList>
    </citation>
    <scope>NUCLEOTIDE SEQUENCE [LARGE SCALE GENOMIC DNA]</scope>
    <source>
        <strain evidence="2 3">YIM65594</strain>
    </source>
</reference>
<evidence type="ECO:0000313" key="2">
    <source>
        <dbReference type="EMBL" id="MEB8339155.1"/>
    </source>
</evidence>
<dbReference type="EMBL" id="JAOZYC010000111">
    <property type="protein sequence ID" value="MEB8339155.1"/>
    <property type="molecule type" value="Genomic_DNA"/>
</dbReference>
<proteinExistence type="predicted"/>